<keyword evidence="7" id="KW-0808">Transferase</keyword>
<dbReference type="PROSITE" id="PS00792">
    <property type="entry name" value="DHPS_1"/>
    <property type="match status" value="1"/>
</dbReference>
<dbReference type="Pfam" id="PF01288">
    <property type="entry name" value="HPPK"/>
    <property type="match status" value="1"/>
</dbReference>
<dbReference type="PANTHER" id="PTHR20941:SF1">
    <property type="entry name" value="FOLIC ACID SYNTHESIS PROTEIN FOL1"/>
    <property type="match status" value="1"/>
</dbReference>
<dbReference type="GO" id="GO:0003848">
    <property type="term" value="F:2-amino-4-hydroxy-6-hydroxymethyldihydropteridine diphosphokinase activity"/>
    <property type="evidence" value="ECO:0007669"/>
    <property type="project" value="UniProtKB-EC"/>
</dbReference>
<keyword evidence="14" id="KW-0511">Multifunctional enzyme</keyword>
<evidence type="ECO:0000259" key="15">
    <source>
        <dbReference type="PROSITE" id="PS50972"/>
    </source>
</evidence>
<evidence type="ECO:0000256" key="13">
    <source>
        <dbReference type="ARBA" id="ARBA00022909"/>
    </source>
</evidence>
<keyword evidence="11" id="KW-0067">ATP-binding</keyword>
<dbReference type="InterPro" id="IPR045031">
    <property type="entry name" value="DHP_synth-like"/>
</dbReference>
<keyword evidence="17" id="KW-1185">Reference proteome</keyword>
<dbReference type="FunFam" id="3.20.20.20:FF:000006">
    <property type="entry name" value="Dihydropteroate synthase"/>
    <property type="match status" value="1"/>
</dbReference>
<comment type="catalytic activity">
    <reaction evidence="2">
        <text>6-hydroxymethyl-7,8-dihydropterin + ATP = (7,8-dihydropterin-6-yl)methyl diphosphate + AMP + H(+)</text>
        <dbReference type="Rhea" id="RHEA:11412"/>
        <dbReference type="ChEBI" id="CHEBI:15378"/>
        <dbReference type="ChEBI" id="CHEBI:30616"/>
        <dbReference type="ChEBI" id="CHEBI:44841"/>
        <dbReference type="ChEBI" id="CHEBI:72950"/>
        <dbReference type="ChEBI" id="CHEBI:456215"/>
        <dbReference type="EC" id="2.7.6.3"/>
    </reaction>
</comment>
<dbReference type="GO" id="GO:0046872">
    <property type="term" value="F:metal ion binding"/>
    <property type="evidence" value="ECO:0007669"/>
    <property type="project" value="UniProtKB-KW"/>
</dbReference>
<evidence type="ECO:0000256" key="9">
    <source>
        <dbReference type="ARBA" id="ARBA00022741"/>
    </source>
</evidence>
<dbReference type="InterPro" id="IPR000489">
    <property type="entry name" value="Pterin-binding_dom"/>
</dbReference>
<dbReference type="NCBIfam" id="TIGR01496">
    <property type="entry name" value="DHPS"/>
    <property type="match status" value="1"/>
</dbReference>
<comment type="cofactor">
    <cofactor evidence="3">
        <name>Mg(2+)</name>
        <dbReference type="ChEBI" id="CHEBI:18420"/>
    </cofactor>
</comment>
<dbReference type="GO" id="GO:0004156">
    <property type="term" value="F:dihydropteroate synthase activity"/>
    <property type="evidence" value="ECO:0007669"/>
    <property type="project" value="UniProtKB-EC"/>
</dbReference>
<evidence type="ECO:0000256" key="12">
    <source>
        <dbReference type="ARBA" id="ARBA00022842"/>
    </source>
</evidence>
<gene>
    <name evidence="16" type="ORF">CVIRNUC_003157</name>
</gene>
<dbReference type="InterPro" id="IPR006390">
    <property type="entry name" value="DHP_synth_dom"/>
</dbReference>
<dbReference type="CDD" id="cd00483">
    <property type="entry name" value="HPPK"/>
    <property type="match status" value="1"/>
</dbReference>
<dbReference type="Gene3D" id="3.20.20.20">
    <property type="entry name" value="Dihydropteroate synthase-like"/>
    <property type="match status" value="1"/>
</dbReference>
<evidence type="ECO:0000256" key="4">
    <source>
        <dbReference type="ARBA" id="ARBA00004763"/>
    </source>
</evidence>
<dbReference type="Proteomes" id="UP001314263">
    <property type="component" value="Unassembled WGS sequence"/>
</dbReference>
<dbReference type="GO" id="GO:0046656">
    <property type="term" value="P:folic acid biosynthetic process"/>
    <property type="evidence" value="ECO:0007669"/>
    <property type="project" value="UniProtKB-KW"/>
</dbReference>
<comment type="similarity">
    <text evidence="6">In the C-terminal section; belongs to the DHPS family.</text>
</comment>
<dbReference type="SUPFAM" id="SSF51717">
    <property type="entry name" value="Dihydropteroate synthetase-like"/>
    <property type="match status" value="1"/>
</dbReference>
<keyword evidence="10" id="KW-0418">Kinase</keyword>
<name>A0AAV1I109_9CHLO</name>
<proteinExistence type="inferred from homology"/>
<evidence type="ECO:0000256" key="3">
    <source>
        <dbReference type="ARBA" id="ARBA00001946"/>
    </source>
</evidence>
<evidence type="ECO:0000256" key="1">
    <source>
        <dbReference type="ARBA" id="ARBA00000012"/>
    </source>
</evidence>
<dbReference type="NCBIfam" id="TIGR01498">
    <property type="entry name" value="folK"/>
    <property type="match status" value="1"/>
</dbReference>
<evidence type="ECO:0000256" key="14">
    <source>
        <dbReference type="ARBA" id="ARBA00023268"/>
    </source>
</evidence>
<feature type="domain" description="Pterin-binding" evidence="15">
    <location>
        <begin position="242"/>
        <end position="507"/>
    </location>
</feature>
<evidence type="ECO:0000256" key="10">
    <source>
        <dbReference type="ARBA" id="ARBA00022777"/>
    </source>
</evidence>
<dbReference type="GO" id="GO:0046654">
    <property type="term" value="P:tetrahydrofolate biosynthetic process"/>
    <property type="evidence" value="ECO:0007669"/>
    <property type="project" value="TreeGrafter"/>
</dbReference>
<keyword evidence="9" id="KW-0547">Nucleotide-binding</keyword>
<dbReference type="GO" id="GO:0005524">
    <property type="term" value="F:ATP binding"/>
    <property type="evidence" value="ECO:0007669"/>
    <property type="project" value="UniProtKB-KW"/>
</dbReference>
<dbReference type="EMBL" id="CAUYUE010000004">
    <property type="protein sequence ID" value="CAK0764428.1"/>
    <property type="molecule type" value="Genomic_DNA"/>
</dbReference>
<evidence type="ECO:0000256" key="6">
    <source>
        <dbReference type="ARBA" id="ARBA00009951"/>
    </source>
</evidence>
<evidence type="ECO:0000256" key="2">
    <source>
        <dbReference type="ARBA" id="ARBA00000198"/>
    </source>
</evidence>
<comment type="pathway">
    <text evidence="4">Cofactor biosynthesis; tetrahydrofolate biosynthesis; 7,8-dihydrofolate from 2-amino-4-hydroxy-6-hydroxymethyl-7,8-dihydropteridine diphosphate and 4-aminobenzoate: step 1/2.</text>
</comment>
<dbReference type="InterPro" id="IPR011005">
    <property type="entry name" value="Dihydropteroate_synth-like_sf"/>
</dbReference>
<dbReference type="PROSITE" id="PS00793">
    <property type="entry name" value="DHPS_2"/>
    <property type="match status" value="1"/>
</dbReference>
<dbReference type="AlphaFoldDB" id="A0AAV1I109"/>
<reference evidence="16 17" key="1">
    <citation type="submission" date="2023-10" db="EMBL/GenBank/DDBJ databases">
        <authorList>
            <person name="Maclean D."/>
            <person name="Macfadyen A."/>
        </authorList>
    </citation>
    <scope>NUCLEOTIDE SEQUENCE [LARGE SCALE GENOMIC DNA]</scope>
</reference>
<organism evidence="16 17">
    <name type="scientific">Coccomyxa viridis</name>
    <dbReference type="NCBI Taxonomy" id="1274662"/>
    <lineage>
        <taxon>Eukaryota</taxon>
        <taxon>Viridiplantae</taxon>
        <taxon>Chlorophyta</taxon>
        <taxon>core chlorophytes</taxon>
        <taxon>Trebouxiophyceae</taxon>
        <taxon>Trebouxiophyceae incertae sedis</taxon>
        <taxon>Coccomyxaceae</taxon>
        <taxon>Coccomyxa</taxon>
    </lineage>
</organism>
<dbReference type="PANTHER" id="PTHR20941">
    <property type="entry name" value="FOLATE SYNTHESIS PROTEINS"/>
    <property type="match status" value="1"/>
</dbReference>
<keyword evidence="12" id="KW-0460">Magnesium</keyword>
<evidence type="ECO:0000256" key="8">
    <source>
        <dbReference type="ARBA" id="ARBA00022723"/>
    </source>
</evidence>
<dbReference type="GO" id="GO:0016301">
    <property type="term" value="F:kinase activity"/>
    <property type="evidence" value="ECO:0007669"/>
    <property type="project" value="UniProtKB-KW"/>
</dbReference>
<comment type="caution">
    <text evidence="16">The sequence shown here is derived from an EMBL/GenBank/DDBJ whole genome shotgun (WGS) entry which is preliminary data.</text>
</comment>
<evidence type="ECO:0000256" key="5">
    <source>
        <dbReference type="ARBA" id="ARBA00005051"/>
    </source>
</evidence>
<dbReference type="Gene3D" id="3.30.70.560">
    <property type="entry name" value="7,8-Dihydro-6-hydroxymethylpterin-pyrophosphokinase HPPK"/>
    <property type="match status" value="1"/>
</dbReference>
<comment type="pathway">
    <text evidence="5">Cofactor biosynthesis; tetrahydrofolate biosynthesis; 2-amino-4-hydroxy-6-hydroxymethyl-7,8-dihydropteridine diphosphate from 7,8-dihydroneopterin triphosphate: step 4/4.</text>
</comment>
<dbReference type="Pfam" id="PF00809">
    <property type="entry name" value="Pterin_bind"/>
    <property type="match status" value="1"/>
</dbReference>
<dbReference type="InterPro" id="IPR035907">
    <property type="entry name" value="Hppk_sf"/>
</dbReference>
<evidence type="ECO:0000256" key="11">
    <source>
        <dbReference type="ARBA" id="ARBA00022840"/>
    </source>
</evidence>
<sequence>MGVAAPSASECGSHTCMLARAAKLVRRSRLLQDLSGRDSCRERSLCIRSHSESLVAVAVGANVGDRVGNIREALKLLPKHGIQVARQSRLYESAPAYVTDQPQFVNAALAVKTALPPRELLAALKAIEAELGRDLHGQRWGPRPLDLDIIFYEGLHVQEGGLEIPHPRWQERPFVKAPLTDLYSAAELCGRNPLVSVELAHKLAEASNLWHSAGGERALGTADLSCFLPMPRLGSWSWQGRTQVMGILNITPDSFSDGGQLTSVSAAVGHARRLVSEGADMLDIGGQSTRPGADRLSAAEEAQRVVPVIRALAEQEDLQHVPLSVDTFQAEVAQQAVSAGAQMVNDVSGGVLDPHMHRQVAELGVPYIMMHMRGDPGTMQSADNTAYENVCVEVGRELQSTAAAAIAAGIEPWRIIPDPGIGFAKTSEGNAALIRGLQVVKEQLEPPLNSMPMLVGPSRKGFLGKLTGRKLAEERDIATAAASALCVAYGASIIRTHNVAAVRDAVRVADAVSIAPCE</sequence>
<dbReference type="PROSITE" id="PS50972">
    <property type="entry name" value="PTERIN_BINDING"/>
    <property type="match status" value="1"/>
</dbReference>
<dbReference type="InterPro" id="IPR000550">
    <property type="entry name" value="Hppk"/>
</dbReference>
<dbReference type="PROSITE" id="PS00794">
    <property type="entry name" value="HPPK"/>
    <property type="match status" value="1"/>
</dbReference>
<keyword evidence="13" id="KW-0289">Folate biosynthesis</keyword>
<dbReference type="CDD" id="cd00739">
    <property type="entry name" value="DHPS"/>
    <property type="match status" value="1"/>
</dbReference>
<evidence type="ECO:0000313" key="16">
    <source>
        <dbReference type="EMBL" id="CAK0764428.1"/>
    </source>
</evidence>
<evidence type="ECO:0000313" key="17">
    <source>
        <dbReference type="Proteomes" id="UP001314263"/>
    </source>
</evidence>
<dbReference type="SUPFAM" id="SSF55083">
    <property type="entry name" value="6-hydroxymethyl-7,8-dihydropterin pyrophosphokinase, HPPK"/>
    <property type="match status" value="1"/>
</dbReference>
<accession>A0AAV1I109</accession>
<comment type="catalytic activity">
    <reaction evidence="1">
        <text>(7,8-dihydropterin-6-yl)methyl diphosphate + 4-aminobenzoate = 7,8-dihydropteroate + diphosphate</text>
        <dbReference type="Rhea" id="RHEA:19949"/>
        <dbReference type="ChEBI" id="CHEBI:17836"/>
        <dbReference type="ChEBI" id="CHEBI:17839"/>
        <dbReference type="ChEBI" id="CHEBI:33019"/>
        <dbReference type="ChEBI" id="CHEBI:72950"/>
        <dbReference type="EC" id="2.5.1.15"/>
    </reaction>
</comment>
<evidence type="ECO:0000256" key="7">
    <source>
        <dbReference type="ARBA" id="ARBA00022679"/>
    </source>
</evidence>
<protein>
    <recommendedName>
        <fullName evidence="15">Pterin-binding domain-containing protein</fullName>
    </recommendedName>
</protein>
<keyword evidence="8" id="KW-0479">Metal-binding</keyword>